<comment type="similarity">
    <text evidence="2 15">Belongs to the FPG family.</text>
</comment>
<evidence type="ECO:0000313" key="18">
    <source>
        <dbReference type="EMBL" id="MCG4617234.1"/>
    </source>
</evidence>
<dbReference type="SMART" id="SM01232">
    <property type="entry name" value="H2TH"/>
    <property type="match status" value="1"/>
</dbReference>
<evidence type="ECO:0000256" key="10">
    <source>
        <dbReference type="ARBA" id="ARBA00023204"/>
    </source>
</evidence>
<dbReference type="InterPro" id="IPR035937">
    <property type="entry name" value="FPG_N"/>
</dbReference>
<evidence type="ECO:0000256" key="13">
    <source>
        <dbReference type="ARBA" id="ARBA00023295"/>
    </source>
</evidence>
<keyword evidence="5 15" id="KW-0227">DNA damage</keyword>
<keyword evidence="4 15" id="KW-0479">Metal-binding</keyword>
<evidence type="ECO:0000256" key="1">
    <source>
        <dbReference type="ARBA" id="ARBA00001668"/>
    </source>
</evidence>
<dbReference type="PROSITE" id="PS51066">
    <property type="entry name" value="ZF_FPG_2"/>
    <property type="match status" value="1"/>
</dbReference>
<keyword evidence="10 15" id="KW-0234">DNA repair</keyword>
<evidence type="ECO:0000256" key="9">
    <source>
        <dbReference type="ARBA" id="ARBA00023125"/>
    </source>
</evidence>
<evidence type="ECO:0000256" key="8">
    <source>
        <dbReference type="ARBA" id="ARBA00022833"/>
    </source>
</evidence>
<comment type="caution">
    <text evidence="18">The sequence shown here is derived from an EMBL/GenBank/DDBJ whole genome shotgun (WGS) entry which is preliminary data.</text>
</comment>
<keyword evidence="11 15" id="KW-0456">Lyase</keyword>
<dbReference type="InterPro" id="IPR000214">
    <property type="entry name" value="Znf_DNA_glyclase/AP_lyase"/>
</dbReference>
<comment type="catalytic activity">
    <reaction evidence="14 15">
        <text>2'-deoxyribonucleotide-(2'-deoxyribose 5'-phosphate)-2'-deoxyribonucleotide-DNA = a 3'-end 2'-deoxyribonucleotide-(2,3-dehydro-2,3-deoxyribose 5'-phosphate)-DNA + a 5'-end 5'-phospho-2'-deoxyribonucleoside-DNA + H(+)</text>
        <dbReference type="Rhea" id="RHEA:66592"/>
        <dbReference type="Rhea" id="RHEA-COMP:13180"/>
        <dbReference type="Rhea" id="RHEA-COMP:16897"/>
        <dbReference type="Rhea" id="RHEA-COMP:17067"/>
        <dbReference type="ChEBI" id="CHEBI:15378"/>
        <dbReference type="ChEBI" id="CHEBI:136412"/>
        <dbReference type="ChEBI" id="CHEBI:157695"/>
        <dbReference type="ChEBI" id="CHEBI:167181"/>
        <dbReference type="EC" id="4.2.99.18"/>
    </reaction>
</comment>
<dbReference type="InterPro" id="IPR015887">
    <property type="entry name" value="DNA_glyclase_Znf_dom_DNA_BS"/>
</dbReference>
<evidence type="ECO:0000256" key="5">
    <source>
        <dbReference type="ARBA" id="ARBA00022763"/>
    </source>
</evidence>
<reference evidence="18" key="1">
    <citation type="submission" date="2022-01" db="EMBL/GenBank/DDBJ databases">
        <title>Collection of gut derived symbiotic bacterial strains cultured from healthy donors.</title>
        <authorList>
            <person name="Lin H."/>
            <person name="Kohout C."/>
            <person name="Waligurski E."/>
            <person name="Pamer E.G."/>
        </authorList>
    </citation>
    <scope>NUCLEOTIDE SEQUENCE</scope>
    <source>
        <strain evidence="18">DFI.7.46</strain>
    </source>
</reference>
<dbReference type="InterPro" id="IPR015886">
    <property type="entry name" value="H2TH_FPG"/>
</dbReference>
<gene>
    <name evidence="15 18" type="primary">mutM</name>
    <name evidence="15" type="synonym">fpg</name>
    <name evidence="18" type="ORF">L0M99_01815</name>
</gene>
<comment type="subunit">
    <text evidence="3 15">Monomer.</text>
</comment>
<evidence type="ECO:0000256" key="3">
    <source>
        <dbReference type="ARBA" id="ARBA00011245"/>
    </source>
</evidence>
<dbReference type="PROSITE" id="PS01242">
    <property type="entry name" value="ZF_FPG_1"/>
    <property type="match status" value="1"/>
</dbReference>
<keyword evidence="12 15" id="KW-0511">Multifunctional enzyme</keyword>
<keyword evidence="9 15" id="KW-0238">DNA-binding</keyword>
<dbReference type="GO" id="GO:0006979">
    <property type="term" value="P:response to oxidative stress"/>
    <property type="evidence" value="ECO:0007669"/>
    <property type="project" value="UniProtKB-ARBA"/>
</dbReference>
<dbReference type="AlphaFoldDB" id="A0AAJ1BAB4"/>
<dbReference type="FunFam" id="1.10.8.50:FF:000003">
    <property type="entry name" value="Formamidopyrimidine-DNA glycosylase"/>
    <property type="match status" value="1"/>
</dbReference>
<proteinExistence type="inferred from homology"/>
<feature type="binding site" evidence="15">
    <location>
        <position position="122"/>
    </location>
    <ligand>
        <name>DNA</name>
        <dbReference type="ChEBI" id="CHEBI:16991"/>
    </ligand>
</feature>
<dbReference type="CDD" id="cd08966">
    <property type="entry name" value="EcFpg-like_N"/>
    <property type="match status" value="1"/>
</dbReference>
<feature type="binding site" evidence="15">
    <location>
        <position position="179"/>
    </location>
    <ligand>
        <name>DNA</name>
        <dbReference type="ChEBI" id="CHEBI:16991"/>
    </ligand>
</feature>
<organism evidence="18 19">
    <name type="scientific">Varibaculum cambriense</name>
    <dbReference type="NCBI Taxonomy" id="184870"/>
    <lineage>
        <taxon>Bacteria</taxon>
        <taxon>Bacillati</taxon>
        <taxon>Actinomycetota</taxon>
        <taxon>Actinomycetes</taxon>
        <taxon>Actinomycetales</taxon>
        <taxon>Actinomycetaceae</taxon>
        <taxon>Varibaculum</taxon>
    </lineage>
</organism>
<dbReference type="NCBIfam" id="NF002211">
    <property type="entry name" value="PRK01103.1"/>
    <property type="match status" value="1"/>
</dbReference>
<protein>
    <recommendedName>
        <fullName evidence="15">Formamidopyrimidine-DNA glycosylase</fullName>
        <shortName evidence="15">Fapy-DNA glycosylase</shortName>
        <ecNumber evidence="15">3.2.2.23</ecNumber>
    </recommendedName>
    <alternativeName>
        <fullName evidence="15">DNA-(apurinic or apyrimidinic site) lyase MutM</fullName>
        <shortName evidence="15">AP lyase MutM</shortName>
        <ecNumber evidence="15">4.2.99.18</ecNumber>
    </alternativeName>
</protein>
<evidence type="ECO:0000256" key="6">
    <source>
        <dbReference type="ARBA" id="ARBA00022771"/>
    </source>
</evidence>
<evidence type="ECO:0000256" key="2">
    <source>
        <dbReference type="ARBA" id="ARBA00009409"/>
    </source>
</evidence>
<dbReference type="Gene3D" id="1.10.8.50">
    <property type="match status" value="1"/>
</dbReference>
<evidence type="ECO:0000256" key="4">
    <source>
        <dbReference type="ARBA" id="ARBA00022723"/>
    </source>
</evidence>
<evidence type="ECO:0000259" key="16">
    <source>
        <dbReference type="PROSITE" id="PS51066"/>
    </source>
</evidence>
<dbReference type="GO" id="GO:0034039">
    <property type="term" value="F:8-oxo-7,8-dihydroguanine DNA N-glycosylase activity"/>
    <property type="evidence" value="ECO:0007669"/>
    <property type="project" value="TreeGrafter"/>
</dbReference>
<dbReference type="GO" id="GO:0006284">
    <property type="term" value="P:base-excision repair"/>
    <property type="evidence" value="ECO:0007669"/>
    <property type="project" value="InterPro"/>
</dbReference>
<dbReference type="HAMAP" id="MF_00103">
    <property type="entry name" value="Fapy_DNA_glycosyl"/>
    <property type="match status" value="1"/>
</dbReference>
<sequence>MPELPEVEVVRRGLESQLLGAKIKQVEVLFPGSLRGQDIKRFCAALEGWTITAAVRRGKFLWLLGENQEGKQTLYSLVIHLGMSGQLLINQPQIELSHKNQGHLRVRLTMEDDRTVNFVDQRTFGRMVVEPLVETRDEKPGGLGAKHHLVPRNVELNVARDALDPHVDLEKVSTTVRKRKSSIKHSLLDQKLVSGIGNIYADETLFASGVNPGQRADSLSEKQIQELFKCAGEIMKTAIKHGGTSFDELYVDTSGNPGYFEQELKVYGRGGQPCKTCGTTLEKLQQSGRNATYCPKCQPLQD</sequence>
<evidence type="ECO:0000256" key="11">
    <source>
        <dbReference type="ARBA" id="ARBA00023239"/>
    </source>
</evidence>
<dbReference type="Proteomes" id="UP001200537">
    <property type="component" value="Unassembled WGS sequence"/>
</dbReference>
<dbReference type="EC" id="3.2.2.23" evidence="15"/>
<dbReference type="EC" id="4.2.99.18" evidence="15"/>
<dbReference type="EMBL" id="JAKNHJ010000003">
    <property type="protein sequence ID" value="MCG4617234.1"/>
    <property type="molecule type" value="Genomic_DNA"/>
</dbReference>
<evidence type="ECO:0000256" key="12">
    <source>
        <dbReference type="ARBA" id="ARBA00023268"/>
    </source>
</evidence>
<evidence type="ECO:0000313" key="19">
    <source>
        <dbReference type="Proteomes" id="UP001200537"/>
    </source>
</evidence>
<comment type="catalytic activity">
    <reaction evidence="1 15">
        <text>Hydrolysis of DNA containing ring-opened 7-methylguanine residues, releasing 2,6-diamino-4-hydroxy-5-(N-methyl)formamidopyrimidine.</text>
        <dbReference type="EC" id="3.2.2.23"/>
    </reaction>
</comment>
<dbReference type="PANTHER" id="PTHR22993">
    <property type="entry name" value="FORMAMIDOPYRIMIDINE-DNA GLYCOSYLASE"/>
    <property type="match status" value="1"/>
</dbReference>
<dbReference type="NCBIfam" id="TIGR00577">
    <property type="entry name" value="fpg"/>
    <property type="match status" value="1"/>
</dbReference>
<evidence type="ECO:0000259" key="17">
    <source>
        <dbReference type="PROSITE" id="PS51068"/>
    </source>
</evidence>
<dbReference type="SUPFAM" id="SSF46946">
    <property type="entry name" value="S13-like H2TH domain"/>
    <property type="match status" value="1"/>
</dbReference>
<evidence type="ECO:0000256" key="14">
    <source>
        <dbReference type="ARBA" id="ARBA00044632"/>
    </source>
</evidence>
<feature type="active site" description="Proton donor; for beta-elimination activity" evidence="15">
    <location>
        <position position="59"/>
    </location>
</feature>
<dbReference type="GO" id="GO:0003684">
    <property type="term" value="F:damaged DNA binding"/>
    <property type="evidence" value="ECO:0007669"/>
    <property type="project" value="InterPro"/>
</dbReference>
<dbReference type="Gene3D" id="3.20.190.10">
    <property type="entry name" value="MutM-like, N-terminal"/>
    <property type="match status" value="1"/>
</dbReference>
<dbReference type="GO" id="GO:0003690">
    <property type="term" value="F:double-stranded DNA binding"/>
    <property type="evidence" value="ECO:0007669"/>
    <property type="project" value="UniProtKB-ARBA"/>
</dbReference>
<dbReference type="SUPFAM" id="SSF57716">
    <property type="entry name" value="Glucocorticoid receptor-like (DNA-binding domain)"/>
    <property type="match status" value="1"/>
</dbReference>
<feature type="active site" description="Proton donor; for delta-elimination activity" evidence="15">
    <location>
        <position position="289"/>
    </location>
</feature>
<keyword evidence="13 15" id="KW-0326">Glycosidase</keyword>
<dbReference type="GO" id="GO:0140078">
    <property type="term" value="F:class I DNA-(apurinic or apyrimidinic site) endonuclease activity"/>
    <property type="evidence" value="ECO:0007669"/>
    <property type="project" value="UniProtKB-EC"/>
</dbReference>
<dbReference type="RefSeq" id="WP_024059258.1">
    <property type="nucleotide sequence ID" value="NZ_CBCTPO010000001.1"/>
</dbReference>
<keyword evidence="7 15" id="KW-0378">Hydrolase</keyword>
<feature type="domain" description="Formamidopyrimidine-DNA glycosylase catalytic" evidence="17">
    <location>
        <begin position="2"/>
        <end position="125"/>
    </location>
</feature>
<dbReference type="InterPro" id="IPR010979">
    <property type="entry name" value="Ribosomal_uS13-like_H2TH"/>
</dbReference>
<keyword evidence="8 15" id="KW-0862">Zinc</keyword>
<comment type="function">
    <text evidence="15">Involved in base excision repair of DNA damaged by oxidation or by mutagenic agents. Acts as DNA glycosylase that recognizes and removes damaged bases. Has a preference for oxidized purines, such as 7,8-dihydro-8-oxoguanine (8-oxoG). Has AP (apurinic/apyrimidinic) lyase activity and introduces nicks in the DNA strand. Cleaves the DNA backbone by beta-delta elimination to generate a single-strand break at the site of the removed base with both 3'- and 5'-phosphates.</text>
</comment>
<accession>A0AAJ1BAB4</accession>
<feature type="binding site" evidence="15">
    <location>
        <position position="103"/>
    </location>
    <ligand>
        <name>DNA</name>
        <dbReference type="ChEBI" id="CHEBI:16991"/>
    </ligand>
</feature>
<dbReference type="InterPro" id="IPR020629">
    <property type="entry name" value="FPG_Glyclase"/>
</dbReference>
<feature type="domain" description="FPG-type" evidence="16">
    <location>
        <begin position="265"/>
        <end position="299"/>
    </location>
</feature>
<dbReference type="SMART" id="SM00898">
    <property type="entry name" value="Fapy_DNA_glyco"/>
    <property type="match status" value="1"/>
</dbReference>
<dbReference type="GO" id="GO:0008270">
    <property type="term" value="F:zinc ion binding"/>
    <property type="evidence" value="ECO:0007669"/>
    <property type="project" value="UniProtKB-UniRule"/>
</dbReference>
<name>A0AAJ1BAB4_9ACTO</name>
<evidence type="ECO:0000256" key="7">
    <source>
        <dbReference type="ARBA" id="ARBA00022801"/>
    </source>
</evidence>
<dbReference type="Pfam" id="PF06827">
    <property type="entry name" value="zf-FPG_IleRS"/>
    <property type="match status" value="1"/>
</dbReference>
<dbReference type="Pfam" id="PF01149">
    <property type="entry name" value="Fapy_DNA_glyco"/>
    <property type="match status" value="1"/>
</dbReference>
<dbReference type="SUPFAM" id="SSF81624">
    <property type="entry name" value="N-terminal domain of MutM-like DNA repair proteins"/>
    <property type="match status" value="1"/>
</dbReference>
<dbReference type="InterPro" id="IPR010663">
    <property type="entry name" value="Znf_FPG/IleRS"/>
</dbReference>
<keyword evidence="6 15" id="KW-0863">Zinc-finger</keyword>
<feature type="active site" description="Schiff-base intermediate with DNA" evidence="15">
    <location>
        <position position="2"/>
    </location>
</feature>
<dbReference type="PANTHER" id="PTHR22993:SF9">
    <property type="entry name" value="FORMAMIDOPYRIMIDINE-DNA GLYCOSYLASE"/>
    <property type="match status" value="1"/>
</dbReference>
<dbReference type="InterPro" id="IPR012319">
    <property type="entry name" value="FPG_cat"/>
</dbReference>
<feature type="active site" description="Proton donor" evidence="15">
    <location>
        <position position="3"/>
    </location>
</feature>
<comment type="cofactor">
    <cofactor evidence="15">
        <name>Zn(2+)</name>
        <dbReference type="ChEBI" id="CHEBI:29105"/>
    </cofactor>
    <text evidence="15">Binds 1 zinc ion per subunit.</text>
</comment>
<dbReference type="Pfam" id="PF06831">
    <property type="entry name" value="H2TH"/>
    <property type="match status" value="1"/>
</dbReference>
<dbReference type="PROSITE" id="PS51068">
    <property type="entry name" value="FPG_CAT"/>
    <property type="match status" value="1"/>
</dbReference>
<evidence type="ECO:0000256" key="15">
    <source>
        <dbReference type="HAMAP-Rule" id="MF_00103"/>
    </source>
</evidence>